<sequence length="156" mass="18041">METKNIILELRNKNSLSQEELAEKVFVTRQAVSRWENGETVPNTETLKLLSQLFDVSINTILGSPRKLICQCCGMPLEDVSMSRENDGSFNEDYCKWCYADGNYTYHDMDDLIDVCVKHMTGEGFNEDQARSYMKDMLPKLDYWKQHVKHQDGAES</sequence>
<dbReference type="SUPFAM" id="SSF47413">
    <property type="entry name" value="lambda repressor-like DNA-binding domains"/>
    <property type="match status" value="1"/>
</dbReference>
<dbReference type="SMART" id="SM00530">
    <property type="entry name" value="HTH_XRE"/>
    <property type="match status" value="1"/>
</dbReference>
<keyword evidence="1" id="KW-0238">DNA-binding</keyword>
<gene>
    <name evidence="3" type="ORF">RF007C_07090</name>
</gene>
<protein>
    <recommendedName>
        <fullName evidence="2">HTH cro/C1-type domain-containing protein</fullName>
    </recommendedName>
</protein>
<proteinExistence type="predicted"/>
<keyword evidence="4" id="KW-1185">Reference proteome</keyword>
<dbReference type="CDD" id="cd00093">
    <property type="entry name" value="HTH_XRE"/>
    <property type="match status" value="1"/>
</dbReference>
<name>W7UE61_RUMFL</name>
<dbReference type="AlphaFoldDB" id="W7UE61"/>
<dbReference type="PROSITE" id="PS50943">
    <property type="entry name" value="HTH_CROC1"/>
    <property type="match status" value="1"/>
</dbReference>
<dbReference type="PANTHER" id="PTHR46558:SF11">
    <property type="entry name" value="HTH-TYPE TRANSCRIPTIONAL REGULATOR XRE"/>
    <property type="match status" value="1"/>
</dbReference>
<dbReference type="RefSeq" id="WP_037292045.1">
    <property type="nucleotide sequence ID" value="NZ_ATAX01000025.1"/>
</dbReference>
<feature type="domain" description="HTH cro/C1-type" evidence="2">
    <location>
        <begin position="7"/>
        <end position="61"/>
    </location>
</feature>
<organism evidence="3 4">
    <name type="scientific">Ruminococcus flavefaciens 007c</name>
    <dbReference type="NCBI Taxonomy" id="1341157"/>
    <lineage>
        <taxon>Bacteria</taxon>
        <taxon>Bacillati</taxon>
        <taxon>Bacillota</taxon>
        <taxon>Clostridia</taxon>
        <taxon>Eubacteriales</taxon>
        <taxon>Oscillospiraceae</taxon>
        <taxon>Ruminococcus</taxon>
    </lineage>
</organism>
<dbReference type="Gene3D" id="1.10.260.40">
    <property type="entry name" value="lambda repressor-like DNA-binding domains"/>
    <property type="match status" value="1"/>
</dbReference>
<dbReference type="EMBL" id="ATAX01000025">
    <property type="protein sequence ID" value="EWM53441.1"/>
    <property type="molecule type" value="Genomic_DNA"/>
</dbReference>
<dbReference type="PATRIC" id="fig|1341157.4.peg.1845"/>
<reference evidence="3 4" key="1">
    <citation type="journal article" date="2014" name="PLoS ONE">
        <title>Rumen cellulosomics: divergent fiber-degrading strategies revealed by comparative genome-wide analysis of six ruminococcal strains.</title>
        <authorList>
            <person name="Dassa B."/>
            <person name="Borovok I."/>
            <person name="Ruimy-Israeli V."/>
            <person name="Lamed R."/>
            <person name="Flint H.J."/>
            <person name="Duncan S.H."/>
            <person name="Henrissat B."/>
            <person name="Coutinho P."/>
            <person name="Morrison M."/>
            <person name="Mosoni P."/>
            <person name="Yeoman C.J."/>
            <person name="White B.A."/>
            <person name="Bayer E.A."/>
        </authorList>
    </citation>
    <scope>NUCLEOTIDE SEQUENCE [LARGE SCALE GENOMIC DNA]</scope>
    <source>
        <strain evidence="3 4">007c</strain>
    </source>
</reference>
<evidence type="ECO:0000259" key="2">
    <source>
        <dbReference type="PROSITE" id="PS50943"/>
    </source>
</evidence>
<dbReference type="Pfam" id="PF01381">
    <property type="entry name" value="HTH_3"/>
    <property type="match status" value="1"/>
</dbReference>
<accession>W7UE61</accession>
<dbReference type="Proteomes" id="UP000019365">
    <property type="component" value="Unassembled WGS sequence"/>
</dbReference>
<dbReference type="eggNOG" id="COG1476">
    <property type="taxonomic scope" value="Bacteria"/>
</dbReference>
<dbReference type="Pfam" id="PF12674">
    <property type="entry name" value="Zn_ribbon_2"/>
    <property type="match status" value="1"/>
</dbReference>
<dbReference type="InterPro" id="IPR010982">
    <property type="entry name" value="Lambda_DNA-bd_dom_sf"/>
</dbReference>
<evidence type="ECO:0000313" key="4">
    <source>
        <dbReference type="Proteomes" id="UP000019365"/>
    </source>
</evidence>
<dbReference type="PANTHER" id="PTHR46558">
    <property type="entry name" value="TRACRIPTIONAL REGULATORY PROTEIN-RELATED-RELATED"/>
    <property type="match status" value="1"/>
</dbReference>
<evidence type="ECO:0000313" key="3">
    <source>
        <dbReference type="EMBL" id="EWM53441.1"/>
    </source>
</evidence>
<dbReference type="InterPro" id="IPR025868">
    <property type="entry name" value="Zn_ribbon_dom_put"/>
</dbReference>
<comment type="caution">
    <text evidence="3">The sequence shown here is derived from an EMBL/GenBank/DDBJ whole genome shotgun (WGS) entry which is preliminary data.</text>
</comment>
<dbReference type="InterPro" id="IPR001387">
    <property type="entry name" value="Cro/C1-type_HTH"/>
</dbReference>
<dbReference type="GO" id="GO:0003677">
    <property type="term" value="F:DNA binding"/>
    <property type="evidence" value="ECO:0007669"/>
    <property type="project" value="UniProtKB-KW"/>
</dbReference>
<evidence type="ECO:0000256" key="1">
    <source>
        <dbReference type="ARBA" id="ARBA00023125"/>
    </source>
</evidence>